<evidence type="ECO:0000313" key="5">
    <source>
        <dbReference type="Proteomes" id="UP000751190"/>
    </source>
</evidence>
<feature type="chain" id="PRO_5035206496" description="N-acetyltransferase domain-containing protein" evidence="2">
    <location>
        <begin position="19"/>
        <end position="560"/>
    </location>
</feature>
<feature type="region of interest" description="Disordered" evidence="1">
    <location>
        <begin position="424"/>
        <end position="449"/>
    </location>
</feature>
<accession>A0A8J6C7L6</accession>
<gene>
    <name evidence="4" type="ORF">KFE25_001667</name>
</gene>
<evidence type="ECO:0000259" key="3">
    <source>
        <dbReference type="PROSITE" id="PS51186"/>
    </source>
</evidence>
<dbReference type="Proteomes" id="UP000751190">
    <property type="component" value="Unassembled WGS sequence"/>
</dbReference>
<feature type="region of interest" description="Disordered" evidence="1">
    <location>
        <begin position="242"/>
        <end position="304"/>
    </location>
</feature>
<dbReference type="InterPro" id="IPR016181">
    <property type="entry name" value="Acyl_CoA_acyltransferase"/>
</dbReference>
<dbReference type="PROSITE" id="PS51186">
    <property type="entry name" value="GNAT"/>
    <property type="match status" value="1"/>
</dbReference>
<dbReference type="EMBL" id="JAGTXO010000018">
    <property type="protein sequence ID" value="KAG8462894.1"/>
    <property type="molecule type" value="Genomic_DNA"/>
</dbReference>
<reference evidence="4" key="1">
    <citation type="submission" date="2021-05" db="EMBL/GenBank/DDBJ databases">
        <title>The genome of the haptophyte Pavlova lutheri (Diacronema luteri, Pavlovales) - a model for lipid biosynthesis in eukaryotic algae.</title>
        <authorList>
            <person name="Hulatt C.J."/>
            <person name="Posewitz M.C."/>
        </authorList>
    </citation>
    <scope>NUCLEOTIDE SEQUENCE</scope>
    <source>
        <strain evidence="4">NIVA-4/92</strain>
    </source>
</reference>
<dbReference type="Gene3D" id="3.40.630.30">
    <property type="match status" value="1"/>
</dbReference>
<dbReference type="GO" id="GO:0016747">
    <property type="term" value="F:acyltransferase activity, transferring groups other than amino-acyl groups"/>
    <property type="evidence" value="ECO:0007669"/>
    <property type="project" value="InterPro"/>
</dbReference>
<dbReference type="PANTHER" id="PTHR47443">
    <property type="entry name" value="ACYL-COA N-ACYLTRANSFERASES (NAT) SUPERFAMILY PROTEIN"/>
    <property type="match status" value="1"/>
</dbReference>
<proteinExistence type="predicted"/>
<organism evidence="4 5">
    <name type="scientific">Diacronema lutheri</name>
    <name type="common">Unicellular marine alga</name>
    <name type="synonym">Monochrysis lutheri</name>
    <dbReference type="NCBI Taxonomy" id="2081491"/>
    <lineage>
        <taxon>Eukaryota</taxon>
        <taxon>Haptista</taxon>
        <taxon>Haptophyta</taxon>
        <taxon>Pavlovophyceae</taxon>
        <taxon>Pavlovales</taxon>
        <taxon>Pavlovaceae</taxon>
        <taxon>Diacronema</taxon>
    </lineage>
</organism>
<evidence type="ECO:0000313" key="4">
    <source>
        <dbReference type="EMBL" id="KAG8462894.1"/>
    </source>
</evidence>
<protein>
    <recommendedName>
        <fullName evidence="3">N-acetyltransferase domain-containing protein</fullName>
    </recommendedName>
</protein>
<dbReference type="PANTHER" id="PTHR47443:SF3">
    <property type="entry name" value="GCN5-RELATED N-ACETYLTRANSFERASE 4, CHLOROPLASTIC"/>
    <property type="match status" value="1"/>
</dbReference>
<evidence type="ECO:0000256" key="1">
    <source>
        <dbReference type="SAM" id="MobiDB-lite"/>
    </source>
</evidence>
<comment type="caution">
    <text evidence="4">The sequence shown here is derived from an EMBL/GenBank/DDBJ whole genome shotgun (WGS) entry which is preliminary data.</text>
</comment>
<keyword evidence="5" id="KW-1185">Reference proteome</keyword>
<feature type="signal peptide" evidence="2">
    <location>
        <begin position="1"/>
        <end position="18"/>
    </location>
</feature>
<dbReference type="InterPro" id="IPR000182">
    <property type="entry name" value="GNAT_dom"/>
</dbReference>
<name>A0A8J6C7L6_DIALT</name>
<feature type="compositionally biased region" description="Low complexity" evidence="1">
    <location>
        <begin position="438"/>
        <end position="449"/>
    </location>
</feature>
<dbReference type="Pfam" id="PF00583">
    <property type="entry name" value="Acetyltransf_1"/>
    <property type="match status" value="1"/>
</dbReference>
<dbReference type="AlphaFoldDB" id="A0A8J6C7L6"/>
<feature type="domain" description="N-acetyltransferase" evidence="3">
    <location>
        <begin position="300"/>
        <end position="384"/>
    </location>
</feature>
<sequence>MSHAWLAVAAAALVLALSARRGECTAAHRALRRRTPRAITPLVAAEPAAAPPPPVGQLPTPPPLTVRDALPSEVDAVAELLSTAFYPERRAAWPSAVSVVGLADTPFDPRGVPRSARWRLPSPLAARLGRAAAEVGKFWLKASIAQRLSAEAFAQGFENRPPAGSLTALDSERAPEPAIARGRHAGAAAREAGKGRTAGACTSAYALLVVEVELPDPSGSGAVRRELAAAVEVGIELVTPLPPLAAPLQSPPPGRPSDGGDGDGGDASGAGAMHGASSEAERLRPAPALPSSPPHRTARAAARRHSVPYVTSLAVAPEHRRRGAARQLLARAEALALAWGYDEIVLDARAQNTPAVELYASAGYVLEGRTPVLDLPVAMLLRGDRASGRWRKQLRANGDGEAEAEARARRAVVAAALRAPRARARASGADGGDGARARGGAADRQAGSDAEGGMRMRLAMWAEVLAAHVWRMRWAGAQLLVPLIVSAVLSPTHGGTGVTGSVTPVTPVSPRLGADAPLALVHARGALARGLASGPAAAAAVRGWEAESSPLFPDRKDPDS</sequence>
<dbReference type="OrthoDB" id="429260at2759"/>
<keyword evidence="2" id="KW-0732">Signal</keyword>
<dbReference type="SUPFAM" id="SSF55729">
    <property type="entry name" value="Acyl-CoA N-acyltransferases (Nat)"/>
    <property type="match status" value="1"/>
</dbReference>
<feature type="compositionally biased region" description="Pro residues" evidence="1">
    <location>
        <begin position="242"/>
        <end position="255"/>
    </location>
</feature>
<evidence type="ECO:0000256" key="2">
    <source>
        <dbReference type="SAM" id="SignalP"/>
    </source>
</evidence>